<dbReference type="InterPro" id="IPR022935">
    <property type="entry name" value="ClpS"/>
</dbReference>
<dbReference type="PANTHER" id="PTHR33473:SF19">
    <property type="entry name" value="ATP-DEPENDENT CLP PROTEASE ADAPTER PROTEIN CLPS"/>
    <property type="match status" value="1"/>
</dbReference>
<reference evidence="3 4" key="1">
    <citation type="journal article" date="2013" name="ISME J.">
        <title>Metabolic model for the filamentous 'Candidatus Microthrix parvicella' based on genomic and metagenomic analyses.</title>
        <authorList>
            <person name="Jon McIlroy S."/>
            <person name="Kristiansen R."/>
            <person name="Albertsen M."/>
            <person name="Michael Karst S."/>
            <person name="Rossetti S."/>
            <person name="Lund Nielsen J."/>
            <person name="Tandoi V."/>
            <person name="James Seviour R."/>
            <person name="Nielsen P.H."/>
        </authorList>
    </citation>
    <scope>NUCLEOTIDE SEQUENCE [LARGE SCALE GENOMIC DNA]</scope>
    <source>
        <strain evidence="3 4">RN1</strain>
    </source>
</reference>
<dbReference type="AlphaFoldDB" id="R4Z1G5"/>
<dbReference type="GO" id="GO:0030163">
    <property type="term" value="P:protein catabolic process"/>
    <property type="evidence" value="ECO:0007669"/>
    <property type="project" value="InterPro"/>
</dbReference>
<dbReference type="InterPro" id="IPR003769">
    <property type="entry name" value="ClpS_core"/>
</dbReference>
<comment type="caution">
    <text evidence="3">The sequence shown here is derived from an EMBL/GenBank/DDBJ whole genome shotgun (WGS) entry which is preliminary data.</text>
</comment>
<dbReference type="GO" id="GO:0008233">
    <property type="term" value="F:peptidase activity"/>
    <property type="evidence" value="ECO:0007669"/>
    <property type="project" value="UniProtKB-KW"/>
</dbReference>
<evidence type="ECO:0000259" key="2">
    <source>
        <dbReference type="Pfam" id="PF02617"/>
    </source>
</evidence>
<sequence>MIRGSSLSTTAPDTLERTEVDESLSLDRPWVVIVWNDPINLMEYVTFVFQSLFGFSKEKATRLMLDVHQLGRATVATGTRERCELDVSRLHEHGLWATMEQDS</sequence>
<dbReference type="NCBIfam" id="NF000668">
    <property type="entry name" value="PRK00033.1-1"/>
    <property type="match status" value="1"/>
</dbReference>
<dbReference type="eggNOG" id="COG2127">
    <property type="taxonomic scope" value="Bacteria"/>
</dbReference>
<keyword evidence="3" id="KW-0378">Hydrolase</keyword>
<comment type="similarity">
    <text evidence="1">Belongs to the ClpS family.</text>
</comment>
<dbReference type="GO" id="GO:0006508">
    <property type="term" value="P:proteolysis"/>
    <property type="evidence" value="ECO:0007669"/>
    <property type="project" value="UniProtKB-UniRule"/>
</dbReference>
<dbReference type="Gene3D" id="3.30.1390.10">
    <property type="match status" value="1"/>
</dbReference>
<comment type="function">
    <text evidence="1">Involved in the modulation of the specificity of the ClpAP-mediated ATP-dependent protein degradation.</text>
</comment>
<keyword evidence="4" id="KW-1185">Reference proteome</keyword>
<dbReference type="HAMAP" id="MF_00302">
    <property type="entry name" value="ClpS"/>
    <property type="match status" value="1"/>
</dbReference>
<accession>R4Z1G5</accession>
<evidence type="ECO:0000256" key="1">
    <source>
        <dbReference type="HAMAP-Rule" id="MF_00302"/>
    </source>
</evidence>
<evidence type="ECO:0000313" key="3">
    <source>
        <dbReference type="EMBL" id="CCM64749.1"/>
    </source>
</evidence>
<dbReference type="Pfam" id="PF02617">
    <property type="entry name" value="ClpS"/>
    <property type="match status" value="1"/>
</dbReference>
<gene>
    <name evidence="1 3" type="primary">clpS</name>
    <name evidence="3" type="ORF">BN381_450060</name>
</gene>
<feature type="domain" description="Adaptor protein ClpS core" evidence="2">
    <location>
        <begin position="27"/>
        <end position="98"/>
    </location>
</feature>
<protein>
    <recommendedName>
        <fullName evidence="1">ATP-dependent Clp protease adapter protein ClpS</fullName>
    </recommendedName>
</protein>
<dbReference type="EMBL" id="CANL01000040">
    <property type="protein sequence ID" value="CCM64749.1"/>
    <property type="molecule type" value="Genomic_DNA"/>
</dbReference>
<dbReference type="InterPro" id="IPR014719">
    <property type="entry name" value="Ribosomal_bL12_C/ClpS-like"/>
</dbReference>
<keyword evidence="3" id="KW-0645">Protease</keyword>
<organism evidence="3 4">
    <name type="scientific">Candidatus Neomicrothrix parvicella RN1</name>
    <dbReference type="NCBI Taxonomy" id="1229780"/>
    <lineage>
        <taxon>Bacteria</taxon>
        <taxon>Bacillati</taxon>
        <taxon>Actinomycetota</taxon>
        <taxon>Acidimicrobiia</taxon>
        <taxon>Acidimicrobiales</taxon>
        <taxon>Microthrixaceae</taxon>
        <taxon>Candidatus Neomicrothrix</taxon>
    </lineage>
</organism>
<dbReference type="PANTHER" id="PTHR33473">
    <property type="entry name" value="ATP-DEPENDENT CLP PROTEASE ADAPTER PROTEIN CLPS1, CHLOROPLASTIC"/>
    <property type="match status" value="1"/>
</dbReference>
<dbReference type="HOGENOM" id="CLU_153743_1_0_11"/>
<dbReference type="Proteomes" id="UP000018291">
    <property type="component" value="Unassembled WGS sequence"/>
</dbReference>
<dbReference type="RefSeq" id="WP_012229018.1">
    <property type="nucleotide sequence ID" value="NZ_HG422565.1"/>
</dbReference>
<dbReference type="SUPFAM" id="SSF54736">
    <property type="entry name" value="ClpS-like"/>
    <property type="match status" value="1"/>
</dbReference>
<comment type="subunit">
    <text evidence="1">Binds to the N-terminal domain of the chaperone ClpA.</text>
</comment>
<evidence type="ECO:0000313" key="4">
    <source>
        <dbReference type="Proteomes" id="UP000018291"/>
    </source>
</evidence>
<name>R4Z1G5_9ACTN</name>
<dbReference type="OrthoDB" id="162238at2"/>
<proteinExistence type="inferred from homology"/>
<dbReference type="STRING" id="1229780.BN381_450060"/>